<feature type="transmembrane region" description="Helical" evidence="1">
    <location>
        <begin position="132"/>
        <end position="153"/>
    </location>
</feature>
<organism evidence="2 3">
    <name type="scientific">Kribbella sancticallisti</name>
    <dbReference type="NCBI Taxonomy" id="460087"/>
    <lineage>
        <taxon>Bacteria</taxon>
        <taxon>Bacillati</taxon>
        <taxon>Actinomycetota</taxon>
        <taxon>Actinomycetes</taxon>
        <taxon>Propionibacteriales</taxon>
        <taxon>Kribbellaceae</taxon>
        <taxon>Kribbella</taxon>
    </lineage>
</organism>
<proteinExistence type="predicted"/>
<sequence>MTEEQPRGGYSRDGEDEHERLDRHWNELLQELRLAQTGTQILFAFLLSIAFQPRFQDADNFTHDVFAVTLIASAFAVGLLLAPVAFHRIVFQKRLRDQMIPIAHHLASGGMALLVVAMCGGVLLAIDVVLSRTIAVVIVAVVALWFIGFWYVLPTYVRRTSRPTGE</sequence>
<evidence type="ECO:0000313" key="3">
    <source>
        <dbReference type="Proteomes" id="UP001500393"/>
    </source>
</evidence>
<keyword evidence="1" id="KW-0812">Transmembrane</keyword>
<keyword evidence="1" id="KW-1133">Transmembrane helix</keyword>
<keyword evidence="1" id="KW-0472">Membrane</keyword>
<dbReference type="EMBL" id="BAAAOS010000018">
    <property type="protein sequence ID" value="GAA1568611.1"/>
    <property type="molecule type" value="Genomic_DNA"/>
</dbReference>
<comment type="caution">
    <text evidence="2">The sequence shown here is derived from an EMBL/GenBank/DDBJ whole genome shotgun (WGS) entry which is preliminary data.</text>
</comment>
<feature type="transmembrane region" description="Helical" evidence="1">
    <location>
        <begin position="65"/>
        <end position="86"/>
    </location>
</feature>
<evidence type="ECO:0000256" key="1">
    <source>
        <dbReference type="SAM" id="Phobius"/>
    </source>
</evidence>
<protein>
    <submittedName>
        <fullName evidence="2">DUF6328 family protein</fullName>
    </submittedName>
</protein>
<dbReference type="RefSeq" id="WP_344212672.1">
    <property type="nucleotide sequence ID" value="NZ_BAAAOS010000018.1"/>
</dbReference>
<feature type="transmembrane region" description="Helical" evidence="1">
    <location>
        <begin position="106"/>
        <end position="126"/>
    </location>
</feature>
<dbReference type="Pfam" id="PF19853">
    <property type="entry name" value="DUF6328"/>
    <property type="match status" value="1"/>
</dbReference>
<gene>
    <name evidence="2" type="ORF">GCM10009789_22530</name>
</gene>
<keyword evidence="3" id="KW-1185">Reference proteome</keyword>
<dbReference type="InterPro" id="IPR046291">
    <property type="entry name" value="DUF6328"/>
</dbReference>
<name>A0ABP4NZB9_9ACTN</name>
<reference evidence="3" key="1">
    <citation type="journal article" date="2019" name="Int. J. Syst. Evol. Microbiol.">
        <title>The Global Catalogue of Microorganisms (GCM) 10K type strain sequencing project: providing services to taxonomists for standard genome sequencing and annotation.</title>
        <authorList>
            <consortium name="The Broad Institute Genomics Platform"/>
            <consortium name="The Broad Institute Genome Sequencing Center for Infectious Disease"/>
            <person name="Wu L."/>
            <person name="Ma J."/>
        </authorList>
    </citation>
    <scope>NUCLEOTIDE SEQUENCE [LARGE SCALE GENOMIC DNA]</scope>
    <source>
        <strain evidence="3">JCM 14969</strain>
    </source>
</reference>
<dbReference type="Proteomes" id="UP001500393">
    <property type="component" value="Unassembled WGS sequence"/>
</dbReference>
<evidence type="ECO:0000313" key="2">
    <source>
        <dbReference type="EMBL" id="GAA1568611.1"/>
    </source>
</evidence>
<accession>A0ABP4NZB9</accession>